<comment type="caution">
    <text evidence="2">The sequence shown here is derived from an EMBL/GenBank/DDBJ whole genome shotgun (WGS) entry which is preliminary data.</text>
</comment>
<feature type="region of interest" description="Disordered" evidence="1">
    <location>
        <begin position="91"/>
        <end position="127"/>
    </location>
</feature>
<evidence type="ECO:0000313" key="2">
    <source>
        <dbReference type="EMBL" id="CAD1475422.1"/>
    </source>
</evidence>
<evidence type="ECO:0000256" key="1">
    <source>
        <dbReference type="SAM" id="MobiDB-lite"/>
    </source>
</evidence>
<accession>A0A6V7H6D4</accession>
<proteinExistence type="predicted"/>
<keyword evidence="3" id="KW-1185">Reference proteome</keyword>
<sequence length="270" mass="30236">FFIRVPLVTKVYSIIIVDVACNTFMTRRDIKYYVYIIVSYEFHEGHNDSVITRLIHCAKIQHVQIRQTRGDTAVESEGLLAMVADNVQQSQPRGDLLTGSNNEKGTTTEESVNETNKSTGGTVNEEDCAKNHGWKGFSLKRQLSRVDLKIKSTFTPTLVTSQNGGQDRGKCASTRFPIEYVGEKSAAAVRPVNLTLAETSCETKPPPRLMKIVRLKQAKREGRLLSVPNLKFAKNDPAMICDLRCEEANTGSESFTCNLIRRFSKCLKLE</sequence>
<dbReference type="EMBL" id="CAJDYZ010008490">
    <property type="protein sequence ID" value="CAD1475422.1"/>
    <property type="molecule type" value="Genomic_DNA"/>
</dbReference>
<protein>
    <submittedName>
        <fullName evidence="2">Uncharacterized protein</fullName>
    </submittedName>
</protein>
<dbReference type="Proteomes" id="UP000752696">
    <property type="component" value="Unassembled WGS sequence"/>
</dbReference>
<evidence type="ECO:0000313" key="3">
    <source>
        <dbReference type="Proteomes" id="UP000752696"/>
    </source>
</evidence>
<dbReference type="OrthoDB" id="19944at2759"/>
<organism evidence="2 3">
    <name type="scientific">Heterotrigona itama</name>
    <dbReference type="NCBI Taxonomy" id="395501"/>
    <lineage>
        <taxon>Eukaryota</taxon>
        <taxon>Metazoa</taxon>
        <taxon>Ecdysozoa</taxon>
        <taxon>Arthropoda</taxon>
        <taxon>Hexapoda</taxon>
        <taxon>Insecta</taxon>
        <taxon>Pterygota</taxon>
        <taxon>Neoptera</taxon>
        <taxon>Endopterygota</taxon>
        <taxon>Hymenoptera</taxon>
        <taxon>Apocrita</taxon>
        <taxon>Aculeata</taxon>
        <taxon>Apoidea</taxon>
        <taxon>Anthophila</taxon>
        <taxon>Apidae</taxon>
        <taxon>Heterotrigona</taxon>
    </lineage>
</organism>
<gene>
    <name evidence="2" type="ORF">MHI_LOCUS561657</name>
</gene>
<feature type="non-terminal residue" evidence="2">
    <location>
        <position position="1"/>
    </location>
</feature>
<reference evidence="2" key="1">
    <citation type="submission" date="2020-07" db="EMBL/GenBank/DDBJ databases">
        <authorList>
            <person name="Nazaruddin N."/>
        </authorList>
    </citation>
    <scope>NUCLEOTIDE SEQUENCE</scope>
</reference>
<feature type="compositionally biased region" description="Polar residues" evidence="1">
    <location>
        <begin position="91"/>
        <end position="122"/>
    </location>
</feature>
<dbReference type="AlphaFoldDB" id="A0A6V7H6D4"/>
<name>A0A6V7H6D4_9HYME</name>